<dbReference type="SUPFAM" id="SSF52540">
    <property type="entry name" value="P-loop containing nucleoside triphosphate hydrolases"/>
    <property type="match status" value="1"/>
</dbReference>
<feature type="coiled-coil region" evidence="1">
    <location>
        <begin position="529"/>
        <end position="585"/>
    </location>
</feature>
<organism evidence="3 4">
    <name type="scientific">Thermanaerovibrio acidaminovorans (strain ATCC 49978 / DSM 6589 / Su883)</name>
    <name type="common">Selenomonas acidaminovorans</name>
    <dbReference type="NCBI Taxonomy" id="525903"/>
    <lineage>
        <taxon>Bacteria</taxon>
        <taxon>Thermotogati</taxon>
        <taxon>Synergistota</taxon>
        <taxon>Synergistia</taxon>
        <taxon>Synergistales</taxon>
        <taxon>Synergistaceae</taxon>
        <taxon>Thermanaerovibrio</taxon>
    </lineage>
</organism>
<sequence>MSDTGPMTEALKLPNGARFYRCALQVNPFDYVKRHNKETAFEDEASYNTAIVQACLDHGIEVIAITDHYRVHTADGLAKAARDAGIHVFPGFEAVTKDGVHILCLFEPGRTTRELERILGDCGIHRDEAASPTGKYDVIEFLKTATHSWGAVCVAAHVASDGGLLNRLTGQPAINAWTWPDLLACALPGPVTDAPNGIRQILENKNADYRRDRPVAVINAQDVSSPEDFEKPGASCWIKMSAVSVEGLRQAFLDPSSRIRLASDPVPEEHEEFLALTWQGGFLDGAAIHFNENLNVLIGGRGTGKSTVIESLRYVLGLEPLGEDARKAHEGIVRHVLRNGTKISLLVRAHRPAKRDYLIERTILNPPIVRDESGNVLEVSPTNIIPQVEVYGQHEISELTKSREKLTRLLERFIDRDATLAQRKNDLKGKLERIRARIIEVWKEQKEIEDRLATLPALEETLRRFKEAGVEERLKEQTLLVQEEKVLETAFERLEPFRNLLDQIDRHLPVDRSFLSAEALKKLPGKEVLVEAEQILERFNEALNTIRAQVANAIRDAEEGLESVKRKWEEREKAVKAQYEKILRELQKSKIDGEEFIQLRRQIEELRPLRERQAELARNANEYLRQRRNLLAQWEDVKTEEFRELERAAKKVNRKLRNRVKVTVTFAGNREPLCQLLRDEVRGRLSEALDVLSQRKDLSLVDLANTIQEGKNALCKKYGLSPSQAERLAQVDPDLVMKIEELDLPSTTTVELNVAPEGEDAQWQTLEKLSTGQKATAVLLLLLLEANAPLVVDQPEDDLDNRFITNGVVPRLKEEKRRRQFIFATHNANIPVLGDAELIVGLTASGEAGQGKAKLPSEHMGSIDTLLVRELVEEVLEGGKDAFEMRRRKYGF</sequence>
<dbReference type="eggNOG" id="COG1196">
    <property type="taxonomic scope" value="Bacteria"/>
</dbReference>
<dbReference type="InterPro" id="IPR003959">
    <property type="entry name" value="ATPase_AAA_core"/>
</dbReference>
<dbReference type="OrthoDB" id="9791620at2"/>
<reference evidence="3 4" key="1">
    <citation type="journal article" date="2009" name="Stand. Genomic Sci.">
        <title>Complete genome sequence of Thermanaerovibrio acidaminovorans type strain (Su883).</title>
        <authorList>
            <person name="Chovatia M."/>
            <person name="Sikorski J."/>
            <person name="Schroder M."/>
            <person name="Lapidus A."/>
            <person name="Nolan M."/>
            <person name="Tice H."/>
            <person name="Glavina Del Rio T."/>
            <person name="Copeland A."/>
            <person name="Cheng J.F."/>
            <person name="Lucas S."/>
            <person name="Chen F."/>
            <person name="Bruce D."/>
            <person name="Goodwin L."/>
            <person name="Pitluck S."/>
            <person name="Ivanova N."/>
            <person name="Mavromatis K."/>
            <person name="Ovchinnikova G."/>
            <person name="Pati A."/>
            <person name="Chen A."/>
            <person name="Palaniappan K."/>
            <person name="Land M."/>
            <person name="Hauser L."/>
            <person name="Chang Y.J."/>
            <person name="Jeffries C.D."/>
            <person name="Chain P."/>
            <person name="Saunders E."/>
            <person name="Detter J.C."/>
            <person name="Brettin T."/>
            <person name="Rohde M."/>
            <person name="Goker M."/>
            <person name="Spring S."/>
            <person name="Bristow J."/>
            <person name="Markowitz V."/>
            <person name="Hugenholtz P."/>
            <person name="Kyrpides N.C."/>
            <person name="Klenk H.P."/>
            <person name="Eisen J.A."/>
        </authorList>
    </citation>
    <scope>NUCLEOTIDE SEQUENCE [LARGE SCALE GENOMIC DNA]</scope>
    <source>
        <strain evidence="4">ATCC 49978 / DSM 6589 / Su883</strain>
    </source>
</reference>
<keyword evidence="1" id="KW-0175">Coiled coil</keyword>
<evidence type="ECO:0000313" key="4">
    <source>
        <dbReference type="Proteomes" id="UP000002030"/>
    </source>
</evidence>
<dbReference type="AlphaFoldDB" id="D1B6S7"/>
<dbReference type="GO" id="GO:0016887">
    <property type="term" value="F:ATP hydrolysis activity"/>
    <property type="evidence" value="ECO:0007669"/>
    <property type="project" value="InterPro"/>
</dbReference>
<gene>
    <name evidence="3" type="ordered locus">Taci_1493</name>
</gene>
<dbReference type="InterPro" id="IPR016195">
    <property type="entry name" value="Pol/histidinol_Pase-like"/>
</dbReference>
<dbReference type="Proteomes" id="UP000002030">
    <property type="component" value="Chromosome"/>
</dbReference>
<dbReference type="EMBL" id="CP001818">
    <property type="protein sequence ID" value="ACZ19718.1"/>
    <property type="molecule type" value="Genomic_DNA"/>
</dbReference>
<keyword evidence="4" id="KW-1185">Reference proteome</keyword>
<accession>D1B6S7</accession>
<dbReference type="SUPFAM" id="SSF89550">
    <property type="entry name" value="PHP domain-like"/>
    <property type="match status" value="1"/>
</dbReference>
<dbReference type="EnsemblBacteria" id="ACZ19718">
    <property type="protein sequence ID" value="ACZ19718"/>
    <property type="gene ID" value="Taci_1493"/>
</dbReference>
<dbReference type="PANTHER" id="PTHR32182:SF22">
    <property type="entry name" value="ATP-DEPENDENT ENDONUCLEASE, OLD FAMILY-RELATED"/>
    <property type="match status" value="1"/>
</dbReference>
<evidence type="ECO:0000256" key="1">
    <source>
        <dbReference type="SAM" id="Coils"/>
    </source>
</evidence>
<dbReference type="GO" id="GO:0005524">
    <property type="term" value="F:ATP binding"/>
    <property type="evidence" value="ECO:0007669"/>
    <property type="project" value="InterPro"/>
</dbReference>
<dbReference type="InterPro" id="IPR027417">
    <property type="entry name" value="P-loop_NTPase"/>
</dbReference>
<dbReference type="KEGG" id="tai:Taci_1493"/>
<dbReference type="InterPro" id="IPR054787">
    <property type="entry name" value="TrlF_ATPase"/>
</dbReference>
<proteinExistence type="predicted"/>
<dbReference type="Gene3D" id="3.40.50.300">
    <property type="entry name" value="P-loop containing nucleotide triphosphate hydrolases"/>
    <property type="match status" value="2"/>
</dbReference>
<evidence type="ECO:0000313" key="3">
    <source>
        <dbReference type="EMBL" id="ACZ19718.1"/>
    </source>
</evidence>
<dbReference type="PANTHER" id="PTHR32182">
    <property type="entry name" value="DNA REPLICATION AND REPAIR PROTEIN RECF"/>
    <property type="match status" value="1"/>
</dbReference>
<dbReference type="STRING" id="525903.Taci_1493"/>
<feature type="domain" description="ATPase AAA-type core" evidence="2">
    <location>
        <begin position="594"/>
        <end position="830"/>
    </location>
</feature>
<dbReference type="NCBIfam" id="NF045780">
    <property type="entry name" value="TrlF_fam_ATP"/>
    <property type="match status" value="1"/>
</dbReference>
<dbReference type="Gene3D" id="3.20.20.140">
    <property type="entry name" value="Metal-dependent hydrolases"/>
    <property type="match status" value="1"/>
</dbReference>
<name>D1B6S7_THEAS</name>
<dbReference type="GO" id="GO:0000731">
    <property type="term" value="P:DNA synthesis involved in DNA repair"/>
    <property type="evidence" value="ECO:0007669"/>
    <property type="project" value="TreeGrafter"/>
</dbReference>
<dbReference type="HOGENOM" id="CLU_006611_1_0_0"/>
<dbReference type="Pfam" id="PF13304">
    <property type="entry name" value="AAA_21"/>
    <property type="match status" value="1"/>
</dbReference>
<protein>
    <submittedName>
        <fullName evidence="3">SMC domain protein</fullName>
    </submittedName>
</protein>
<evidence type="ECO:0000259" key="2">
    <source>
        <dbReference type="Pfam" id="PF13304"/>
    </source>
</evidence>
<dbReference type="eggNOG" id="COG0613">
    <property type="taxonomic scope" value="Bacteria"/>
</dbReference>
<dbReference type="GO" id="GO:0006302">
    <property type="term" value="P:double-strand break repair"/>
    <property type="evidence" value="ECO:0007669"/>
    <property type="project" value="TreeGrafter"/>
</dbReference>